<keyword evidence="11 17" id="KW-0418">Kinase</keyword>
<dbReference type="InterPro" id="IPR036393">
    <property type="entry name" value="AceGlu_kinase-like_sf"/>
</dbReference>
<dbReference type="EMBL" id="RBXO01000001">
    <property type="protein sequence ID" value="RKT55704.1"/>
    <property type="molecule type" value="Genomic_DNA"/>
</dbReference>
<feature type="domain" description="Aspartate/glutamate/uridylate kinase" evidence="19">
    <location>
        <begin position="2"/>
        <end position="229"/>
    </location>
</feature>
<dbReference type="UniPathway" id="UPA00051">
    <property type="reaction ID" value="UER00462"/>
</dbReference>
<evidence type="ECO:0000256" key="6">
    <source>
        <dbReference type="ARBA" id="ARBA00013059"/>
    </source>
</evidence>
<dbReference type="Gene3D" id="3.30.2130.10">
    <property type="entry name" value="VC0802-like"/>
    <property type="match status" value="1"/>
</dbReference>
<dbReference type="GO" id="GO:0009089">
    <property type="term" value="P:lysine biosynthetic process via diaminopimelate"/>
    <property type="evidence" value="ECO:0007669"/>
    <property type="project" value="UniProtKB-UniPathway"/>
</dbReference>
<dbReference type="InterPro" id="IPR005260">
    <property type="entry name" value="Asp_kin_monofn"/>
</dbReference>
<name>A0A495W2X8_9PSEU</name>
<evidence type="ECO:0000256" key="10">
    <source>
        <dbReference type="ARBA" id="ARBA00022741"/>
    </source>
</evidence>
<reference evidence="20 21" key="1">
    <citation type="submission" date="2018-10" db="EMBL/GenBank/DDBJ databases">
        <title>Sequencing the genomes of 1000 actinobacteria strains.</title>
        <authorList>
            <person name="Klenk H.-P."/>
        </authorList>
    </citation>
    <scope>NUCLEOTIDE SEQUENCE [LARGE SCALE GENOMIC DNA]</scope>
    <source>
        <strain evidence="20 21">DSM 43800</strain>
    </source>
</reference>
<dbReference type="PANTHER" id="PTHR21499:SF3">
    <property type="entry name" value="ASPARTOKINASE"/>
    <property type="match status" value="1"/>
</dbReference>
<evidence type="ECO:0000256" key="11">
    <source>
        <dbReference type="ARBA" id="ARBA00022777"/>
    </source>
</evidence>
<evidence type="ECO:0000259" key="19">
    <source>
        <dbReference type="Pfam" id="PF00696"/>
    </source>
</evidence>
<keyword evidence="21" id="KW-1185">Reference proteome</keyword>
<dbReference type="NCBIfam" id="TIGR00657">
    <property type="entry name" value="asp_kinases"/>
    <property type="match status" value="1"/>
</dbReference>
<keyword evidence="9 17" id="KW-0808">Transferase</keyword>
<dbReference type="GO" id="GO:0004072">
    <property type="term" value="F:aspartate kinase activity"/>
    <property type="evidence" value="ECO:0007669"/>
    <property type="project" value="UniProtKB-EC"/>
</dbReference>
<dbReference type="GO" id="GO:0009088">
    <property type="term" value="P:threonine biosynthetic process"/>
    <property type="evidence" value="ECO:0007669"/>
    <property type="project" value="UniProtKB-UniPathway"/>
</dbReference>
<evidence type="ECO:0000256" key="13">
    <source>
        <dbReference type="ARBA" id="ARBA00022915"/>
    </source>
</evidence>
<evidence type="ECO:0000313" key="21">
    <source>
        <dbReference type="Proteomes" id="UP000282084"/>
    </source>
</evidence>
<comment type="catalytic activity">
    <reaction evidence="15 17">
        <text>L-aspartate + ATP = 4-phospho-L-aspartate + ADP</text>
        <dbReference type="Rhea" id="RHEA:23776"/>
        <dbReference type="ChEBI" id="CHEBI:29991"/>
        <dbReference type="ChEBI" id="CHEBI:30616"/>
        <dbReference type="ChEBI" id="CHEBI:57535"/>
        <dbReference type="ChEBI" id="CHEBI:456216"/>
        <dbReference type="EC" id="2.7.2.4"/>
    </reaction>
</comment>
<evidence type="ECO:0000256" key="5">
    <source>
        <dbReference type="ARBA" id="ARBA00010122"/>
    </source>
</evidence>
<protein>
    <recommendedName>
        <fullName evidence="7 17">Aspartokinase</fullName>
        <ecNumber evidence="6 17">2.7.2.4</ecNumber>
    </recommendedName>
</protein>
<dbReference type="GO" id="GO:0005524">
    <property type="term" value="F:ATP binding"/>
    <property type="evidence" value="ECO:0007669"/>
    <property type="project" value="UniProtKB-KW"/>
</dbReference>
<keyword evidence="14" id="KW-0457">Lysine biosynthesis</keyword>
<feature type="binding site" evidence="16">
    <location>
        <begin position="7"/>
        <end position="10"/>
    </location>
    <ligand>
        <name>ATP</name>
        <dbReference type="ChEBI" id="CHEBI:30616"/>
    </ligand>
</feature>
<feature type="binding site" evidence="16">
    <location>
        <begin position="172"/>
        <end position="173"/>
    </location>
    <ligand>
        <name>ATP</name>
        <dbReference type="ChEBI" id="CHEBI:30616"/>
    </ligand>
</feature>
<feature type="binding site" evidence="16">
    <location>
        <position position="73"/>
    </location>
    <ligand>
        <name>substrate</name>
    </ligand>
</feature>
<accession>A0A495W2X8</accession>
<comment type="pathway">
    <text evidence="4 18">Amino-acid biosynthesis; L-threonine biosynthesis; L-threonine from L-aspartate: step 1/5.</text>
</comment>
<dbReference type="AlphaFoldDB" id="A0A495W2X8"/>
<dbReference type="GO" id="GO:0019877">
    <property type="term" value="P:diaminopimelate biosynthetic process"/>
    <property type="evidence" value="ECO:0007669"/>
    <property type="project" value="UniProtKB-KW"/>
</dbReference>
<evidence type="ECO:0000256" key="7">
    <source>
        <dbReference type="ARBA" id="ARBA00016273"/>
    </source>
</evidence>
<comment type="caution">
    <text evidence="20">The sequence shown here is derived from an EMBL/GenBank/DDBJ whole genome shotgun (WGS) entry which is preliminary data.</text>
</comment>
<evidence type="ECO:0000256" key="2">
    <source>
        <dbReference type="ARBA" id="ARBA00004766"/>
    </source>
</evidence>
<dbReference type="GO" id="GO:0009090">
    <property type="term" value="P:homoserine biosynthetic process"/>
    <property type="evidence" value="ECO:0007669"/>
    <property type="project" value="TreeGrafter"/>
</dbReference>
<dbReference type="Gene3D" id="3.40.1160.10">
    <property type="entry name" value="Acetylglutamate kinase-like"/>
    <property type="match status" value="1"/>
</dbReference>
<dbReference type="GO" id="GO:0005829">
    <property type="term" value="C:cytosol"/>
    <property type="evidence" value="ECO:0007669"/>
    <property type="project" value="TreeGrafter"/>
</dbReference>
<dbReference type="SUPFAM" id="SSF55021">
    <property type="entry name" value="ACT-like"/>
    <property type="match status" value="1"/>
</dbReference>
<evidence type="ECO:0000256" key="12">
    <source>
        <dbReference type="ARBA" id="ARBA00022840"/>
    </source>
</evidence>
<gene>
    <name evidence="20" type="ORF">C8E97_4389</name>
</gene>
<comment type="function">
    <text evidence="1">Catalyzes the phosphorylation of the beta-carboxyl group of aspartic acid with ATP to yield 4-phospho-L-aspartate, which is involved in the branched biosynthetic pathway leading to the biosynthesis of amino acids lysine, threonine, isoleucine and methionine.</text>
</comment>
<keyword evidence="8 18" id="KW-0028">Amino-acid biosynthesis</keyword>
<dbReference type="PIRSF" id="PIRSF000726">
    <property type="entry name" value="Asp_kin"/>
    <property type="match status" value="1"/>
</dbReference>
<comment type="pathway">
    <text evidence="3 18">Amino-acid biosynthesis; L-methionine biosynthesis via de novo pathway; L-homoserine from L-aspartate: step 1/3.</text>
</comment>
<keyword evidence="13" id="KW-0220">Diaminopimelate biosynthesis</keyword>
<feature type="binding site" evidence="16">
    <location>
        <position position="183"/>
    </location>
    <ligand>
        <name>ATP</name>
        <dbReference type="ChEBI" id="CHEBI:30616"/>
    </ligand>
</feature>
<dbReference type="EC" id="2.7.2.4" evidence="6 17"/>
<comment type="similarity">
    <text evidence="5 17">Belongs to the aspartokinase family.</text>
</comment>
<dbReference type="InterPro" id="IPR018042">
    <property type="entry name" value="Aspartate_kinase_CS"/>
</dbReference>
<evidence type="ECO:0000256" key="4">
    <source>
        <dbReference type="ARBA" id="ARBA00005139"/>
    </source>
</evidence>
<dbReference type="Proteomes" id="UP000282084">
    <property type="component" value="Unassembled WGS sequence"/>
</dbReference>
<dbReference type="UniPathway" id="UPA00034">
    <property type="reaction ID" value="UER00015"/>
</dbReference>
<comment type="pathway">
    <text evidence="2 18">Amino-acid biosynthesis; L-lysine biosynthesis via DAP pathway; (S)-tetrahydrodipicolinate from L-aspartate: step 1/4.</text>
</comment>
<evidence type="ECO:0000256" key="15">
    <source>
        <dbReference type="ARBA" id="ARBA00047872"/>
    </source>
</evidence>
<dbReference type="OrthoDB" id="9799110at2"/>
<dbReference type="InterPro" id="IPR001048">
    <property type="entry name" value="Asp/Glu/Uridylate_kinase"/>
</dbReference>
<evidence type="ECO:0000256" key="3">
    <source>
        <dbReference type="ARBA" id="ARBA00004986"/>
    </source>
</evidence>
<organism evidence="20 21">
    <name type="scientific">Saccharothrix australiensis</name>
    <dbReference type="NCBI Taxonomy" id="2072"/>
    <lineage>
        <taxon>Bacteria</taxon>
        <taxon>Bacillati</taxon>
        <taxon>Actinomycetota</taxon>
        <taxon>Actinomycetes</taxon>
        <taxon>Pseudonocardiales</taxon>
        <taxon>Pseudonocardiaceae</taxon>
        <taxon>Saccharothrix</taxon>
    </lineage>
</organism>
<evidence type="ECO:0000256" key="18">
    <source>
        <dbReference type="RuleBase" id="RU004249"/>
    </source>
</evidence>
<evidence type="ECO:0000313" key="20">
    <source>
        <dbReference type="EMBL" id="RKT55704.1"/>
    </source>
</evidence>
<dbReference type="InterPro" id="IPR045865">
    <property type="entry name" value="ACT-like_dom_sf"/>
</dbReference>
<keyword evidence="12 16" id="KW-0067">ATP-binding</keyword>
<evidence type="ECO:0000256" key="9">
    <source>
        <dbReference type="ARBA" id="ARBA00022679"/>
    </source>
</evidence>
<evidence type="ECO:0000256" key="17">
    <source>
        <dbReference type="RuleBase" id="RU003448"/>
    </source>
</evidence>
<dbReference type="SUPFAM" id="SSF53633">
    <property type="entry name" value="Carbamate kinase-like"/>
    <property type="match status" value="1"/>
</dbReference>
<evidence type="ECO:0000256" key="16">
    <source>
        <dbReference type="PIRSR" id="PIRSR000726-1"/>
    </source>
</evidence>
<keyword evidence="10 16" id="KW-0547">Nucleotide-binding</keyword>
<dbReference type="Pfam" id="PF00696">
    <property type="entry name" value="AA_kinase"/>
    <property type="match status" value="1"/>
</dbReference>
<proteinExistence type="inferred from homology"/>
<sequence length="413" mass="42378">MKTVVRKYGGSSLATLDDLRAVAGAVAAGARDQAMVVVVSARGKTTDELLRTAALITPSPAPREVDQLLATGEIASAAQLALAVTALGVPAVSLTGAQAGIAATGEHGSAMIEDVDPTRMRRHLAAGEVVVISGFQGCDGKGDTVTLGRGASDTTAVAVAAALGVRDCEIRTDVDGVHTADPRVVPGARLLPAVGADVMTELAFAGARVLHSRAAELAASAGVRLVVRDASGRSPGTTVLGRSDQRMLDETRGFVTAVAQDDQVVLARVRAADHDVPASVLSALAGHRVAVDMVSWTGSGQHCPVLGFALHGSRLEVAEAALAGVVDRHRCAVELTGRVGKLSVVGTGLLNRPEHTALMVRVLGELGITPIWLATTQLRSSVLVPVDRLAEGVRALHRRFGLDRDGSPATPTA</sequence>
<dbReference type="UniPathway" id="UPA00050">
    <property type="reaction ID" value="UER00461"/>
</dbReference>
<evidence type="ECO:0000256" key="14">
    <source>
        <dbReference type="ARBA" id="ARBA00023154"/>
    </source>
</evidence>
<dbReference type="RefSeq" id="WP_121007371.1">
    <property type="nucleotide sequence ID" value="NZ_RBXO01000001.1"/>
</dbReference>
<dbReference type="PANTHER" id="PTHR21499">
    <property type="entry name" value="ASPARTATE KINASE"/>
    <property type="match status" value="1"/>
</dbReference>
<evidence type="ECO:0000256" key="1">
    <source>
        <dbReference type="ARBA" id="ARBA00002843"/>
    </source>
</evidence>
<feature type="binding site" evidence="16">
    <location>
        <position position="46"/>
    </location>
    <ligand>
        <name>substrate</name>
    </ligand>
</feature>
<evidence type="ECO:0000256" key="8">
    <source>
        <dbReference type="ARBA" id="ARBA00022605"/>
    </source>
</evidence>
<dbReference type="InterPro" id="IPR001341">
    <property type="entry name" value="Asp_kinase"/>
</dbReference>
<dbReference type="PROSITE" id="PS00324">
    <property type="entry name" value="ASPARTOKINASE"/>
    <property type="match status" value="1"/>
</dbReference>